<organism evidence="2 3">
    <name type="scientific">Solirubrobacter ginsenosidimutans</name>
    <dbReference type="NCBI Taxonomy" id="490573"/>
    <lineage>
        <taxon>Bacteria</taxon>
        <taxon>Bacillati</taxon>
        <taxon>Actinomycetota</taxon>
        <taxon>Thermoleophilia</taxon>
        <taxon>Solirubrobacterales</taxon>
        <taxon>Solirubrobacteraceae</taxon>
        <taxon>Solirubrobacter</taxon>
    </lineage>
</organism>
<keyword evidence="1" id="KW-0732">Signal</keyword>
<dbReference type="RefSeq" id="WP_270043724.1">
    <property type="nucleotide sequence ID" value="NZ_JAPDOD010000034.1"/>
</dbReference>
<gene>
    <name evidence="2" type="ORF">OM076_29645</name>
</gene>
<accession>A0A9X3MZE6</accession>
<comment type="caution">
    <text evidence="2">The sequence shown here is derived from an EMBL/GenBank/DDBJ whole genome shotgun (WGS) entry which is preliminary data.</text>
</comment>
<evidence type="ECO:0000313" key="2">
    <source>
        <dbReference type="EMBL" id="MDA0164471.1"/>
    </source>
</evidence>
<proteinExistence type="predicted"/>
<feature type="signal peptide" evidence="1">
    <location>
        <begin position="1"/>
        <end position="25"/>
    </location>
</feature>
<protein>
    <submittedName>
        <fullName evidence="2">Uncharacterized protein</fullName>
    </submittedName>
</protein>
<sequence length="176" mass="18836">MSTSLPSIRRALTVVLLLAALVAAGCGKPTDPMSDADVQSFAAFANSYQVVATEMLTLSKAVADEKIPAARTSLDTLTPELKATDRTVQAMHNRTVRLILEDYMRITRKAIGSVGKLVSALEANPDTVPSRDLLAEIESTSADLKEADGNLVGRVLDQTVSKAQKRAIDRAITLQN</sequence>
<name>A0A9X3MZE6_9ACTN</name>
<dbReference type="AlphaFoldDB" id="A0A9X3MZE6"/>
<feature type="chain" id="PRO_5040897413" evidence="1">
    <location>
        <begin position="26"/>
        <end position="176"/>
    </location>
</feature>
<reference evidence="2" key="1">
    <citation type="submission" date="2022-10" db="EMBL/GenBank/DDBJ databases">
        <title>The WGS of Solirubrobacter ginsenosidimutans DSM 21036.</title>
        <authorList>
            <person name="Jiang Z."/>
        </authorList>
    </citation>
    <scope>NUCLEOTIDE SEQUENCE</scope>
    <source>
        <strain evidence="2">DSM 21036</strain>
    </source>
</reference>
<dbReference type="EMBL" id="JAPDOD010000034">
    <property type="protein sequence ID" value="MDA0164471.1"/>
    <property type="molecule type" value="Genomic_DNA"/>
</dbReference>
<keyword evidence="3" id="KW-1185">Reference proteome</keyword>
<evidence type="ECO:0000256" key="1">
    <source>
        <dbReference type="SAM" id="SignalP"/>
    </source>
</evidence>
<dbReference type="Proteomes" id="UP001149140">
    <property type="component" value="Unassembled WGS sequence"/>
</dbReference>
<evidence type="ECO:0000313" key="3">
    <source>
        <dbReference type="Proteomes" id="UP001149140"/>
    </source>
</evidence>